<organism evidence="2 3">
    <name type="scientific">Albugo candida</name>
    <dbReference type="NCBI Taxonomy" id="65357"/>
    <lineage>
        <taxon>Eukaryota</taxon>
        <taxon>Sar</taxon>
        <taxon>Stramenopiles</taxon>
        <taxon>Oomycota</taxon>
        <taxon>Peronosporomycetes</taxon>
        <taxon>Albuginales</taxon>
        <taxon>Albuginaceae</taxon>
        <taxon>Albugo</taxon>
    </lineage>
</organism>
<dbReference type="EMBL" id="CAIX01000029">
    <property type="protein sequence ID" value="CCI42105.1"/>
    <property type="molecule type" value="Genomic_DNA"/>
</dbReference>
<feature type="region of interest" description="Disordered" evidence="1">
    <location>
        <begin position="630"/>
        <end position="655"/>
    </location>
</feature>
<keyword evidence="3" id="KW-1185">Reference proteome</keyword>
<feature type="region of interest" description="Disordered" evidence="1">
    <location>
        <begin position="1"/>
        <end position="38"/>
    </location>
</feature>
<feature type="compositionally biased region" description="Basic residues" evidence="1">
    <location>
        <begin position="1"/>
        <end position="10"/>
    </location>
</feature>
<dbReference type="STRING" id="65357.A0A024G5F9"/>
<dbReference type="AlphaFoldDB" id="A0A024G5F9"/>
<feature type="compositionally biased region" description="Polar residues" evidence="1">
    <location>
        <begin position="22"/>
        <end position="32"/>
    </location>
</feature>
<proteinExistence type="predicted"/>
<protein>
    <submittedName>
        <fullName evidence="2">Uncharacterized protein</fullName>
    </submittedName>
</protein>
<gene>
    <name evidence="2" type="ORF">BN9_028890</name>
</gene>
<evidence type="ECO:0000313" key="2">
    <source>
        <dbReference type="EMBL" id="CCI42105.1"/>
    </source>
</evidence>
<evidence type="ECO:0000256" key="1">
    <source>
        <dbReference type="SAM" id="MobiDB-lite"/>
    </source>
</evidence>
<dbReference type="OrthoDB" id="1923159at2759"/>
<comment type="caution">
    <text evidence="2">The sequence shown here is derived from an EMBL/GenBank/DDBJ whole genome shotgun (WGS) entry which is preliminary data.</text>
</comment>
<dbReference type="InterPro" id="IPR016024">
    <property type="entry name" value="ARM-type_fold"/>
</dbReference>
<reference evidence="2 3" key="1">
    <citation type="submission" date="2012-05" db="EMBL/GenBank/DDBJ databases">
        <title>Recombination and specialization in a pathogen metapopulation.</title>
        <authorList>
            <person name="Gardiner A."/>
            <person name="Kemen E."/>
            <person name="Schultz-Larsen T."/>
            <person name="MacLean D."/>
            <person name="Van Oosterhout C."/>
            <person name="Jones J.D.G."/>
        </authorList>
    </citation>
    <scope>NUCLEOTIDE SEQUENCE [LARGE SCALE GENOMIC DNA]</scope>
    <source>
        <strain evidence="2 3">Ac Nc2</strain>
    </source>
</reference>
<sequence length="655" mass="74282">MGKKTNRSKHAPQGQVAPKVEGSNTDVNIDTHNSMKENTPKDCMTHEIFQQHSDCIADYLTSGNSDALLTYLEDYDRENDTVPLSVLCFLIVRLTEVDSHSMSSLGDTAPILEKMTYPSTKEMEERILESEHISKELLKAYYAMHFLTETDPNEVYLLYLRKHFTKILAAIFCVFQSNSRGHIRQVCRIIDYMMRFDINMFYRIIGSTVSDVERYLGGMLNYIQHPPIGDIFLMIVCRPYQASNTLAYSKQTTDKWYFFQQLAKWKVLQVVGERVYGSQYCEAHNLAAADAFIELINRLASDEHGRILLQPLANCSEPLSGLIGVAVDTSGAYSTAQRTAATRCVLHIAQKSVTDRVPGPPIGPYQSFGTTVVNLVPNELASLRDNIFSRLEKHLDVLLTYLLGTYQESQQSGASSDVGSSAVRHTSYIVRIPFTEIRLLMVKTLVQIVAQNPSILAERFDVKIWRMLMTWFFDYRHNNLYHAAFSQLVFIALRSDDQKTLEILMKKVKFVAYLLDHYQSESSQTTSNRGFILQCCNVIRLQAASQAPDAFLRSFLQSHTQWRQFQPELRARTNLACTVGLGFNVPQALAPQDSSFCLRMVDEVQGIDHGSDFAKSLGFIDDVAWPDTELNGASKKKKKKGKKKNKKKKDQPDSI</sequence>
<dbReference type="SUPFAM" id="SSF48371">
    <property type="entry name" value="ARM repeat"/>
    <property type="match status" value="1"/>
</dbReference>
<accession>A0A024G5F9</accession>
<dbReference type="Proteomes" id="UP000053237">
    <property type="component" value="Unassembled WGS sequence"/>
</dbReference>
<feature type="compositionally biased region" description="Basic residues" evidence="1">
    <location>
        <begin position="634"/>
        <end position="649"/>
    </location>
</feature>
<evidence type="ECO:0000313" key="3">
    <source>
        <dbReference type="Proteomes" id="UP000053237"/>
    </source>
</evidence>
<name>A0A024G5F9_9STRA</name>
<dbReference type="InParanoid" id="A0A024G5F9"/>